<dbReference type="RefSeq" id="XP_069198247.1">
    <property type="nucleotide sequence ID" value="XM_069341738.1"/>
</dbReference>
<comment type="subunit">
    <text evidence="9">Component of the Mediator complex.</text>
</comment>
<keyword evidence="12" id="KW-1185">Reference proteome</keyword>
<comment type="function">
    <text evidence="9">Component of the Mediator complex, a coactivator involved in the regulated transcription of nearly all RNA polymerase II-dependent genes. Mediator functions as a bridge to convey information from gene-specific regulatory proteins to the basal RNA polymerase II transcription machinery. Mediator is recruited to promoters by direct interactions with regulatory proteins and serves as a scaffold for the assembly of a functional preinitiation complex with RNA polymerase II and the general transcription factors.</text>
</comment>
<dbReference type="PANTHER" id="PTHR13074:SF9">
    <property type="entry name" value="MEDIATOR OF RNA POLYMERASE II TRANSCRIPTION SUBUNIT 8"/>
    <property type="match status" value="1"/>
</dbReference>
<dbReference type="PANTHER" id="PTHR13074">
    <property type="entry name" value="MEDIATOR OF RNA POLYMERASE II TRANSCRIPTION SUBUNIT 8"/>
    <property type="match status" value="1"/>
</dbReference>
<evidence type="ECO:0000256" key="4">
    <source>
        <dbReference type="ARBA" id="ARBA00023015"/>
    </source>
</evidence>
<keyword evidence="5 9" id="KW-0010">Activator</keyword>
<feature type="compositionally biased region" description="Basic and acidic residues" evidence="10">
    <location>
        <begin position="225"/>
        <end position="234"/>
    </location>
</feature>
<evidence type="ECO:0000256" key="5">
    <source>
        <dbReference type="ARBA" id="ARBA00023159"/>
    </source>
</evidence>
<evidence type="ECO:0000313" key="11">
    <source>
        <dbReference type="EMBL" id="KAL1301971.1"/>
    </source>
</evidence>
<name>A0ABR3P8E9_9PEZI</name>
<evidence type="ECO:0000256" key="3">
    <source>
        <dbReference type="ARBA" id="ARBA00020637"/>
    </source>
</evidence>
<evidence type="ECO:0000256" key="8">
    <source>
        <dbReference type="ARBA" id="ARBA00031261"/>
    </source>
</evidence>
<evidence type="ECO:0000256" key="10">
    <source>
        <dbReference type="SAM" id="MobiDB-lite"/>
    </source>
</evidence>
<keyword evidence="4 9" id="KW-0805">Transcription regulation</keyword>
<evidence type="ECO:0000256" key="6">
    <source>
        <dbReference type="ARBA" id="ARBA00023163"/>
    </source>
</evidence>
<dbReference type="Proteomes" id="UP001562354">
    <property type="component" value="Unassembled WGS sequence"/>
</dbReference>
<dbReference type="Pfam" id="PF10232">
    <property type="entry name" value="Med8"/>
    <property type="match status" value="1"/>
</dbReference>
<comment type="caution">
    <text evidence="11">The sequence shown here is derived from an EMBL/GenBank/DDBJ whole genome shotgun (WGS) entry which is preliminary data.</text>
</comment>
<dbReference type="EMBL" id="JBFMKM010000012">
    <property type="protein sequence ID" value="KAL1301971.1"/>
    <property type="molecule type" value="Genomic_DNA"/>
</dbReference>
<proteinExistence type="inferred from homology"/>
<evidence type="ECO:0000256" key="7">
    <source>
        <dbReference type="ARBA" id="ARBA00023242"/>
    </source>
</evidence>
<comment type="similarity">
    <text evidence="2 9">Belongs to the Mediator complex subunit 8 family.</text>
</comment>
<feature type="compositionally biased region" description="Acidic residues" evidence="10">
    <location>
        <begin position="193"/>
        <end position="205"/>
    </location>
</feature>
<evidence type="ECO:0000256" key="2">
    <source>
        <dbReference type="ARBA" id="ARBA00005716"/>
    </source>
</evidence>
<organism evidence="11 12">
    <name type="scientific">Neodothiora populina</name>
    <dbReference type="NCBI Taxonomy" id="2781224"/>
    <lineage>
        <taxon>Eukaryota</taxon>
        <taxon>Fungi</taxon>
        <taxon>Dikarya</taxon>
        <taxon>Ascomycota</taxon>
        <taxon>Pezizomycotina</taxon>
        <taxon>Dothideomycetes</taxon>
        <taxon>Dothideomycetidae</taxon>
        <taxon>Dothideales</taxon>
        <taxon>Dothioraceae</taxon>
        <taxon>Neodothiora</taxon>
    </lineage>
</organism>
<reference evidence="11 12" key="1">
    <citation type="submission" date="2024-07" db="EMBL/GenBank/DDBJ databases">
        <title>Draft sequence of the Neodothiora populina.</title>
        <authorList>
            <person name="Drown D.D."/>
            <person name="Schuette U.S."/>
            <person name="Buechlein A.B."/>
            <person name="Rusch D.R."/>
            <person name="Winton L.W."/>
            <person name="Adams G.A."/>
        </authorList>
    </citation>
    <scope>NUCLEOTIDE SEQUENCE [LARGE SCALE GENOMIC DNA]</scope>
    <source>
        <strain evidence="11 12">CPC 39397</strain>
    </source>
</reference>
<gene>
    <name evidence="9" type="primary">MED8</name>
    <name evidence="11" type="ORF">AAFC00_002426</name>
</gene>
<comment type="subcellular location">
    <subcellularLocation>
        <location evidence="1 9">Nucleus</location>
    </subcellularLocation>
</comment>
<dbReference type="GeneID" id="95976128"/>
<protein>
    <recommendedName>
        <fullName evidence="3 9">Mediator of RNA polymerase II transcription subunit 8</fullName>
    </recommendedName>
    <alternativeName>
        <fullName evidence="8 9">Mediator complex subunit 8</fullName>
    </alternativeName>
</protein>
<evidence type="ECO:0000256" key="9">
    <source>
        <dbReference type="RuleBase" id="RU364144"/>
    </source>
</evidence>
<keyword evidence="6 9" id="KW-0804">Transcription</keyword>
<feature type="region of interest" description="Disordered" evidence="10">
    <location>
        <begin position="192"/>
        <end position="247"/>
    </location>
</feature>
<accession>A0ABR3P8E9</accession>
<evidence type="ECO:0000313" key="12">
    <source>
        <dbReference type="Proteomes" id="UP001562354"/>
    </source>
</evidence>
<dbReference type="Gene3D" id="6.10.250.2610">
    <property type="match status" value="1"/>
</dbReference>
<dbReference type="InterPro" id="IPR019364">
    <property type="entry name" value="Mediatior_Med8_fun/met"/>
</dbReference>
<evidence type="ECO:0000256" key="1">
    <source>
        <dbReference type="ARBA" id="ARBA00004123"/>
    </source>
</evidence>
<sequence>MSSSQETLRALESYRQRLHATSTSLAKIRHDLEFNDPLPSWTSLLTSLQLAQHNLLSLQNLHTNSQTALRSAHVYPLPSFPGRTQEPLLGQLLRKKLQPGVEDWIADGEKKAASSLLSEDTGSDTAAEKTTAIPETLTVAQLEHLWNWAGPEANRIAREDIGAEGWDDVFTLAESDAGIENVVTGLRRKLWESDDEGSDDDDDDEAEKKMKTDDDNDGDAMNIDGEDKVKKEKQTTSTTIEWGGMDRGSKIMMARPFDESSTPLPLETMLRYSLTGQLPPSVPAGGMPIRR</sequence>
<dbReference type="Gene3D" id="1.20.58.1710">
    <property type="match status" value="1"/>
</dbReference>
<keyword evidence="7 9" id="KW-0539">Nucleus</keyword>